<keyword evidence="2" id="KW-0805">Transcription regulation</keyword>
<dbReference type="GO" id="GO:0042542">
    <property type="term" value="P:response to hydrogen peroxide"/>
    <property type="evidence" value="ECO:0007669"/>
    <property type="project" value="UniProtKB-ARBA"/>
</dbReference>
<feature type="domain" description="WRKY" evidence="8">
    <location>
        <begin position="120"/>
        <end position="188"/>
    </location>
</feature>
<dbReference type="GO" id="GO:0005634">
    <property type="term" value="C:nucleus"/>
    <property type="evidence" value="ECO:0007669"/>
    <property type="project" value="UniProtKB-SubCell"/>
</dbReference>
<dbReference type="GO" id="GO:0003677">
    <property type="term" value="F:DNA binding"/>
    <property type="evidence" value="ECO:0007669"/>
    <property type="project" value="UniProtKB-KW"/>
</dbReference>
<keyword evidence="3" id="KW-0238">DNA-binding</keyword>
<evidence type="ECO:0000313" key="9">
    <source>
        <dbReference type="EMBL" id="KAL3635677.1"/>
    </source>
</evidence>
<evidence type="ECO:0000313" key="10">
    <source>
        <dbReference type="Proteomes" id="UP001632038"/>
    </source>
</evidence>
<evidence type="ECO:0000256" key="2">
    <source>
        <dbReference type="ARBA" id="ARBA00023015"/>
    </source>
</evidence>
<gene>
    <name evidence="9" type="primary">WRKY53_2</name>
    <name evidence="9" type="ORF">CASFOL_020224</name>
</gene>
<evidence type="ECO:0000259" key="8">
    <source>
        <dbReference type="PROSITE" id="PS50811"/>
    </source>
</evidence>
<dbReference type="GO" id="GO:0010193">
    <property type="term" value="P:response to ozone"/>
    <property type="evidence" value="ECO:0007669"/>
    <property type="project" value="UniProtKB-ARBA"/>
</dbReference>
<dbReference type="GO" id="GO:0010150">
    <property type="term" value="P:leaf senescence"/>
    <property type="evidence" value="ECO:0007669"/>
    <property type="project" value="UniProtKB-ARBA"/>
</dbReference>
<comment type="subcellular location">
    <subcellularLocation>
        <location evidence="1">Nucleus</location>
    </subcellularLocation>
</comment>
<reference evidence="10" key="1">
    <citation type="journal article" date="2024" name="IScience">
        <title>Strigolactones Initiate the Formation of Haustorium-like Structures in Castilleja.</title>
        <authorList>
            <person name="Buerger M."/>
            <person name="Peterson D."/>
            <person name="Chory J."/>
        </authorList>
    </citation>
    <scope>NUCLEOTIDE SEQUENCE [LARGE SCALE GENOMIC DNA]</scope>
</reference>
<evidence type="ECO:0000256" key="3">
    <source>
        <dbReference type="ARBA" id="ARBA00023125"/>
    </source>
</evidence>
<dbReference type="PROSITE" id="PS50811">
    <property type="entry name" value="WRKY"/>
    <property type="match status" value="1"/>
</dbReference>
<keyword evidence="4" id="KW-0804">Transcription</keyword>
<dbReference type="InterPro" id="IPR036576">
    <property type="entry name" value="WRKY_dom_sf"/>
</dbReference>
<evidence type="ECO:0000256" key="5">
    <source>
        <dbReference type="ARBA" id="ARBA00023242"/>
    </source>
</evidence>
<dbReference type="SUPFAM" id="SSF118290">
    <property type="entry name" value="WRKY DNA-binding domain"/>
    <property type="match status" value="1"/>
</dbReference>
<accession>A0ABD3D1S2</accession>
<dbReference type="AlphaFoldDB" id="A0ABD3D1S2"/>
<dbReference type="GO" id="GO:0009751">
    <property type="term" value="P:response to salicylic acid"/>
    <property type="evidence" value="ECO:0007669"/>
    <property type="project" value="UniProtKB-ARBA"/>
</dbReference>
<keyword evidence="10" id="KW-1185">Reference proteome</keyword>
<feature type="compositionally biased region" description="Basic and acidic residues" evidence="7">
    <location>
        <begin position="82"/>
        <end position="98"/>
    </location>
</feature>
<comment type="caution">
    <text evidence="9">The sequence shown here is derived from an EMBL/GenBank/DDBJ whole genome shotgun (WGS) entry which is preliminary data.</text>
</comment>
<dbReference type="InterPro" id="IPR003657">
    <property type="entry name" value="WRKY_dom"/>
</dbReference>
<evidence type="ECO:0000256" key="7">
    <source>
        <dbReference type="SAM" id="MobiDB-lite"/>
    </source>
</evidence>
<feature type="region of interest" description="Disordered" evidence="7">
    <location>
        <begin position="63"/>
        <end position="128"/>
    </location>
</feature>
<dbReference type="Gene3D" id="2.20.25.80">
    <property type="entry name" value="WRKY domain"/>
    <property type="match status" value="1"/>
</dbReference>
<keyword evidence="5" id="KW-0539">Nucleus</keyword>
<dbReference type="Proteomes" id="UP001632038">
    <property type="component" value="Unassembled WGS sequence"/>
</dbReference>
<dbReference type="PANTHER" id="PTHR32096:SF36">
    <property type="entry name" value="WRKY TRANSCRIPTION FACTOR 41-RELATED"/>
    <property type="match status" value="1"/>
</dbReference>
<evidence type="ECO:0000256" key="4">
    <source>
        <dbReference type="ARBA" id="ARBA00023163"/>
    </source>
</evidence>
<dbReference type="InterPro" id="IPR044810">
    <property type="entry name" value="WRKY_plant"/>
</dbReference>
<dbReference type="FunFam" id="2.20.25.80:FF:000009">
    <property type="entry name" value="WRKY transcription factor 53"/>
    <property type="match status" value="1"/>
</dbReference>
<dbReference type="Pfam" id="PF03106">
    <property type="entry name" value="WRKY"/>
    <property type="match status" value="1"/>
</dbReference>
<dbReference type="SMART" id="SM00774">
    <property type="entry name" value="WRKY"/>
    <property type="match status" value="1"/>
</dbReference>
<comment type="similarity">
    <text evidence="6">Belongs to the WRKY group III family.</text>
</comment>
<proteinExistence type="inferred from homology"/>
<organism evidence="9 10">
    <name type="scientific">Castilleja foliolosa</name>
    <dbReference type="NCBI Taxonomy" id="1961234"/>
    <lineage>
        <taxon>Eukaryota</taxon>
        <taxon>Viridiplantae</taxon>
        <taxon>Streptophyta</taxon>
        <taxon>Embryophyta</taxon>
        <taxon>Tracheophyta</taxon>
        <taxon>Spermatophyta</taxon>
        <taxon>Magnoliopsida</taxon>
        <taxon>eudicotyledons</taxon>
        <taxon>Gunneridae</taxon>
        <taxon>Pentapetalae</taxon>
        <taxon>asterids</taxon>
        <taxon>lamiids</taxon>
        <taxon>Lamiales</taxon>
        <taxon>Orobanchaceae</taxon>
        <taxon>Pedicularideae</taxon>
        <taxon>Castillejinae</taxon>
        <taxon>Castilleja</taxon>
    </lineage>
</organism>
<evidence type="ECO:0000256" key="6">
    <source>
        <dbReference type="ARBA" id="ARBA00060850"/>
    </source>
</evidence>
<dbReference type="PANTHER" id="PTHR32096">
    <property type="entry name" value="WRKY TRANSCRIPTION FACTOR 30-RELATED-RELATED"/>
    <property type="match status" value="1"/>
</dbReference>
<sequence>MEMALNGEHMKLVDELTQGMDKAMQLRSYLRSTSPSEAQDLLLQTIISTFQNALLVLNWGGPQSGAPTPAAPETSLSPDVSPKSDDMNKDFSNRRDNGTDTSNKRKLQPTWTEQVSSEYGLEGPRDDGYNWRKYGQKDILGAKHPRSYYRCTHRAARDCFATKQVQRSDDDPTVFDTTYKGTHTCHLSRNAISPQKQEPGDNIQQNQIDLDFNTTNLGVYNEDFNTMDMQSPFSFPLKFLCSDEENENHMSTFSPFLYNQDTWVDPFDLDLDPDFPFDIPEFFR</sequence>
<protein>
    <submittedName>
        <fullName evidence="9">WRKY Transcription Factor</fullName>
    </submittedName>
</protein>
<evidence type="ECO:0000256" key="1">
    <source>
        <dbReference type="ARBA" id="ARBA00004123"/>
    </source>
</evidence>
<name>A0ABD3D1S2_9LAMI</name>
<dbReference type="EMBL" id="JAVIJP010000027">
    <property type="protein sequence ID" value="KAL3635677.1"/>
    <property type="molecule type" value="Genomic_DNA"/>
</dbReference>